<dbReference type="EMBL" id="CAFBLX010000082">
    <property type="protein sequence ID" value="CAB4886894.1"/>
    <property type="molecule type" value="Genomic_DNA"/>
</dbReference>
<feature type="region of interest" description="Disordered" evidence="1">
    <location>
        <begin position="37"/>
        <end position="65"/>
    </location>
</feature>
<name>A0A6J7F037_9ZZZZ</name>
<evidence type="ECO:0000313" key="2">
    <source>
        <dbReference type="EMBL" id="CAB4886894.1"/>
    </source>
</evidence>
<gene>
    <name evidence="2" type="ORF">UFOPK3472_01470</name>
</gene>
<dbReference type="AlphaFoldDB" id="A0A6J7F037"/>
<proteinExistence type="predicted"/>
<feature type="compositionally biased region" description="Polar residues" evidence="1">
    <location>
        <begin position="55"/>
        <end position="65"/>
    </location>
</feature>
<accession>A0A6J7F037</accession>
<organism evidence="2">
    <name type="scientific">freshwater metagenome</name>
    <dbReference type="NCBI Taxonomy" id="449393"/>
    <lineage>
        <taxon>unclassified sequences</taxon>
        <taxon>metagenomes</taxon>
        <taxon>ecological metagenomes</taxon>
    </lineage>
</organism>
<protein>
    <submittedName>
        <fullName evidence="2">Unannotated protein</fullName>
    </submittedName>
</protein>
<sequence length="164" mass="16987">MMARGMVFCGFFTSSPAVETASRPMNEKKMVPAAAVTPAAPSGMKSEKLPESKAVNPTTANSASTPSLMTTMTAFTAADSLAPRMSNTAHRTISTTAGRFRIPGSASPGAADNACGMVKPKRLPRSSLRYPLQPTATAALDTPYSSSRQAATPIATTSPIVTYA</sequence>
<reference evidence="2" key="1">
    <citation type="submission" date="2020-05" db="EMBL/GenBank/DDBJ databases">
        <authorList>
            <person name="Chiriac C."/>
            <person name="Salcher M."/>
            <person name="Ghai R."/>
            <person name="Kavagutti S V."/>
        </authorList>
    </citation>
    <scope>NUCLEOTIDE SEQUENCE</scope>
</reference>
<evidence type="ECO:0000256" key="1">
    <source>
        <dbReference type="SAM" id="MobiDB-lite"/>
    </source>
</evidence>